<keyword evidence="3" id="KW-1185">Reference proteome</keyword>
<reference evidence="2 3" key="1">
    <citation type="submission" date="2024-02" db="EMBL/GenBank/DDBJ databases">
        <title>High-quality chromosome-scale genome assembly of Pensacola bahiagrass (Paspalum notatum Flugge var. saurae).</title>
        <authorList>
            <person name="Vega J.M."/>
            <person name="Podio M."/>
            <person name="Orjuela J."/>
            <person name="Siena L.A."/>
            <person name="Pessino S.C."/>
            <person name="Combes M.C."/>
            <person name="Mariac C."/>
            <person name="Albertini E."/>
            <person name="Pupilli F."/>
            <person name="Ortiz J.P.A."/>
            <person name="Leblanc O."/>
        </authorList>
    </citation>
    <scope>NUCLEOTIDE SEQUENCE [LARGE SCALE GENOMIC DNA]</scope>
    <source>
        <strain evidence="2">R1</strain>
        <tissue evidence="2">Leaf</tissue>
    </source>
</reference>
<protein>
    <submittedName>
        <fullName evidence="2">Uncharacterized protein</fullName>
    </submittedName>
</protein>
<sequence>MTPKVLREATTKRASSIVGISTSHRRSPQSQRRNQHLFGPFGRHERPLRSLSHSISRWRQHASLDSHRYFFLAIFVHDGLPLLVLSPRRKRRHSNLCHHFCRQPLHLQLPVLPHH</sequence>
<feature type="compositionally biased region" description="Basic and acidic residues" evidence="1">
    <location>
        <begin position="1"/>
        <end position="11"/>
    </location>
</feature>
<proteinExistence type="predicted"/>
<accession>A0AAQ3TJM5</accession>
<feature type="compositionally biased region" description="Polar residues" evidence="1">
    <location>
        <begin position="12"/>
        <end position="32"/>
    </location>
</feature>
<evidence type="ECO:0000313" key="2">
    <source>
        <dbReference type="EMBL" id="WVZ74978.1"/>
    </source>
</evidence>
<dbReference type="EMBL" id="CP144749">
    <property type="protein sequence ID" value="WVZ74978.1"/>
    <property type="molecule type" value="Genomic_DNA"/>
</dbReference>
<evidence type="ECO:0000256" key="1">
    <source>
        <dbReference type="SAM" id="MobiDB-lite"/>
    </source>
</evidence>
<evidence type="ECO:0000313" key="3">
    <source>
        <dbReference type="Proteomes" id="UP001341281"/>
    </source>
</evidence>
<gene>
    <name evidence="2" type="ORF">U9M48_023090</name>
</gene>
<dbReference type="AlphaFoldDB" id="A0AAQ3TJM5"/>
<name>A0AAQ3TJM5_PASNO</name>
<organism evidence="2 3">
    <name type="scientific">Paspalum notatum var. saurae</name>
    <dbReference type="NCBI Taxonomy" id="547442"/>
    <lineage>
        <taxon>Eukaryota</taxon>
        <taxon>Viridiplantae</taxon>
        <taxon>Streptophyta</taxon>
        <taxon>Embryophyta</taxon>
        <taxon>Tracheophyta</taxon>
        <taxon>Spermatophyta</taxon>
        <taxon>Magnoliopsida</taxon>
        <taxon>Liliopsida</taxon>
        <taxon>Poales</taxon>
        <taxon>Poaceae</taxon>
        <taxon>PACMAD clade</taxon>
        <taxon>Panicoideae</taxon>
        <taxon>Andropogonodae</taxon>
        <taxon>Paspaleae</taxon>
        <taxon>Paspalinae</taxon>
        <taxon>Paspalum</taxon>
    </lineage>
</organism>
<feature type="region of interest" description="Disordered" evidence="1">
    <location>
        <begin position="1"/>
        <end position="43"/>
    </location>
</feature>
<dbReference type="Proteomes" id="UP001341281">
    <property type="component" value="Chromosome 05"/>
</dbReference>